<keyword evidence="2" id="KW-1133">Transmembrane helix</keyword>
<feature type="compositionally biased region" description="Basic and acidic residues" evidence="1">
    <location>
        <begin position="82"/>
        <end position="92"/>
    </location>
</feature>
<gene>
    <name evidence="3" type="ORF">C0Z10_00530</name>
</gene>
<feature type="region of interest" description="Disordered" evidence="1">
    <location>
        <begin position="114"/>
        <end position="232"/>
    </location>
</feature>
<evidence type="ECO:0000256" key="2">
    <source>
        <dbReference type="SAM" id="Phobius"/>
    </source>
</evidence>
<reference evidence="4" key="1">
    <citation type="submission" date="2017-12" db="EMBL/GenBank/DDBJ databases">
        <title>Whole genome sequencing of Acidipropionibacterium jensenii strains JS279 and JS280.</title>
        <authorList>
            <person name="Deptula P."/>
            <person name="Laine P."/>
            <person name="Smolander O.-P."/>
            <person name="Paulin L."/>
            <person name="Auvinen P."/>
            <person name="Varmanen P."/>
        </authorList>
    </citation>
    <scope>NUCLEOTIDE SEQUENCE [LARGE SCALE GENOMIC DNA]</scope>
    <source>
        <strain evidence="4">JS280</strain>
    </source>
</reference>
<feature type="transmembrane region" description="Helical" evidence="2">
    <location>
        <begin position="26"/>
        <end position="43"/>
    </location>
</feature>
<keyword evidence="2" id="KW-0812">Transmembrane</keyword>
<keyword evidence="2" id="KW-0472">Membrane</keyword>
<feature type="region of interest" description="Disordered" evidence="1">
    <location>
        <begin position="45"/>
        <end position="94"/>
    </location>
</feature>
<evidence type="ECO:0000256" key="1">
    <source>
        <dbReference type="SAM" id="MobiDB-lite"/>
    </source>
</evidence>
<feature type="compositionally biased region" description="Low complexity" evidence="1">
    <location>
        <begin position="139"/>
        <end position="155"/>
    </location>
</feature>
<feature type="compositionally biased region" description="Polar residues" evidence="1">
    <location>
        <begin position="45"/>
        <end position="81"/>
    </location>
</feature>
<feature type="region of interest" description="Disordered" evidence="1">
    <location>
        <begin position="258"/>
        <end position="278"/>
    </location>
</feature>
<dbReference type="Proteomes" id="UP000285875">
    <property type="component" value="Chromosome"/>
</dbReference>
<dbReference type="EMBL" id="CP025570">
    <property type="protein sequence ID" value="AZZ38488.1"/>
    <property type="molecule type" value="Genomic_DNA"/>
</dbReference>
<name>A0A3T0RW88_9ACTN</name>
<sequence>MTTSLVFCVAVFMVMARPSAAVIIPIIIGAIVVVGVVSALTAGRRSTQRSTPPGQSPAPQLSQYQQSGYQPFTSDQSVQQPRSDRTPGDRRNQTKQSILEQLVQQMASVGVDPALSQTTTVQRRGTLPGARARTSQVHAPAGASQPAPSQPAAAPAPAPGSEIDLSDARSRMQPGSDIDLSDARSRMQPGSDIRFDDLGLPASRRPGERRPAAGRVPASGTRGADRPAGSSAITDSLASSSLLGSSLTSSSLIGSGSFLMARSLAPSTTRTGSDRTSR</sequence>
<accession>A0A3T0RW88</accession>
<evidence type="ECO:0000313" key="3">
    <source>
        <dbReference type="EMBL" id="AZZ38488.1"/>
    </source>
</evidence>
<organism evidence="3 4">
    <name type="scientific">Acidipropionibacterium jensenii</name>
    <dbReference type="NCBI Taxonomy" id="1749"/>
    <lineage>
        <taxon>Bacteria</taxon>
        <taxon>Bacillati</taxon>
        <taxon>Actinomycetota</taxon>
        <taxon>Actinomycetes</taxon>
        <taxon>Propionibacteriales</taxon>
        <taxon>Propionibacteriaceae</taxon>
        <taxon>Acidipropionibacterium</taxon>
    </lineage>
</organism>
<evidence type="ECO:0000313" key="4">
    <source>
        <dbReference type="Proteomes" id="UP000285875"/>
    </source>
</evidence>
<dbReference type="AlphaFoldDB" id="A0A3T0RW88"/>
<dbReference type="KEGG" id="aji:C0Z10_00530"/>
<proteinExistence type="predicted"/>
<protein>
    <submittedName>
        <fullName evidence="3">Uncharacterized protein</fullName>
    </submittedName>
</protein>